<evidence type="ECO:0000313" key="3">
    <source>
        <dbReference type="Proteomes" id="UP000583556"/>
    </source>
</evidence>
<organism evidence="2 3">
    <name type="scientific">Novosphingobium olei</name>
    <dbReference type="NCBI Taxonomy" id="2728851"/>
    <lineage>
        <taxon>Bacteria</taxon>
        <taxon>Pseudomonadati</taxon>
        <taxon>Pseudomonadota</taxon>
        <taxon>Alphaproteobacteria</taxon>
        <taxon>Sphingomonadales</taxon>
        <taxon>Sphingomonadaceae</taxon>
        <taxon>Novosphingobium</taxon>
    </lineage>
</organism>
<dbReference type="AlphaFoldDB" id="A0A7Y0BTI3"/>
<comment type="caution">
    <text evidence="2">The sequence shown here is derived from an EMBL/GenBank/DDBJ whole genome shotgun (WGS) entry which is preliminary data.</text>
</comment>
<gene>
    <name evidence="2" type="ORF">HHL27_20770</name>
</gene>
<dbReference type="Proteomes" id="UP000583556">
    <property type="component" value="Unassembled WGS sequence"/>
</dbReference>
<accession>A0A7Y0BTI3</accession>
<reference evidence="2 3" key="1">
    <citation type="submission" date="2020-04" db="EMBL/GenBank/DDBJ databases">
        <title>Novosphingobium sp. TW-4 isolated from soil.</title>
        <authorList>
            <person name="Dahal R.H."/>
            <person name="Chaudhary D.K."/>
        </authorList>
    </citation>
    <scope>NUCLEOTIDE SEQUENCE [LARGE SCALE GENOMIC DNA]</scope>
    <source>
        <strain evidence="2 3">TW-4</strain>
    </source>
</reference>
<dbReference type="RefSeq" id="WP_169495309.1">
    <property type="nucleotide sequence ID" value="NZ_JABBGM010000017.1"/>
</dbReference>
<dbReference type="EMBL" id="JABBGM010000017">
    <property type="protein sequence ID" value="NML96103.1"/>
    <property type="molecule type" value="Genomic_DNA"/>
</dbReference>
<keyword evidence="3" id="KW-1185">Reference proteome</keyword>
<feature type="region of interest" description="Disordered" evidence="1">
    <location>
        <begin position="1"/>
        <end position="28"/>
    </location>
</feature>
<name>A0A7Y0BTI3_9SPHN</name>
<protein>
    <submittedName>
        <fullName evidence="2">Uncharacterized protein</fullName>
    </submittedName>
</protein>
<evidence type="ECO:0000256" key="1">
    <source>
        <dbReference type="SAM" id="MobiDB-lite"/>
    </source>
</evidence>
<sequence>MTRTIDLSGTPFGEPCAQVGRDPDAPTRSRQEALAYRAALVAVLGVPPEDYALEVVGNPHDFGTYYTVRLRCPSDAALHDDAYEAMVENGLARWLDAMMPAPYDYAPDGTWTAICPHSPSREAIERALITSRPAADGTFALDLFARLHANLRAGYPDHASRADLRSACIHEQSRATVH</sequence>
<evidence type="ECO:0000313" key="2">
    <source>
        <dbReference type="EMBL" id="NML96103.1"/>
    </source>
</evidence>
<proteinExistence type="predicted"/>